<organism evidence="2 3">
    <name type="scientific">Paenibacillus solanacearum</name>
    <dbReference type="NCBI Taxonomy" id="2048548"/>
    <lineage>
        <taxon>Bacteria</taxon>
        <taxon>Bacillati</taxon>
        <taxon>Bacillota</taxon>
        <taxon>Bacilli</taxon>
        <taxon>Bacillales</taxon>
        <taxon>Paenibacillaceae</taxon>
        <taxon>Paenibacillus</taxon>
    </lineage>
</organism>
<dbReference type="RefSeq" id="WP_218092489.1">
    <property type="nucleotide sequence ID" value="NZ_CAJVAS010000010.1"/>
</dbReference>
<feature type="domain" description="Methyltransferase type 11" evidence="1">
    <location>
        <begin position="120"/>
        <end position="185"/>
    </location>
</feature>
<proteinExistence type="predicted"/>
<dbReference type="Pfam" id="PF08241">
    <property type="entry name" value="Methyltransf_11"/>
    <property type="match status" value="1"/>
</dbReference>
<protein>
    <recommendedName>
        <fullName evidence="1">Methyltransferase type 11 domain-containing protein</fullName>
    </recommendedName>
</protein>
<dbReference type="GO" id="GO:0008757">
    <property type="term" value="F:S-adenosylmethionine-dependent methyltransferase activity"/>
    <property type="evidence" value="ECO:0007669"/>
    <property type="project" value="InterPro"/>
</dbReference>
<comment type="caution">
    <text evidence="2">The sequence shown here is derived from an EMBL/GenBank/DDBJ whole genome shotgun (WGS) entry which is preliminary data.</text>
</comment>
<reference evidence="2" key="1">
    <citation type="submission" date="2021-06" db="EMBL/GenBank/DDBJ databases">
        <authorList>
            <person name="Criscuolo A."/>
        </authorList>
    </citation>
    <scope>NUCLEOTIDE SEQUENCE</scope>
    <source>
        <strain evidence="2">CIP111600</strain>
    </source>
</reference>
<name>A0A916NJD1_9BACL</name>
<evidence type="ECO:0000259" key="1">
    <source>
        <dbReference type="Pfam" id="PF08241"/>
    </source>
</evidence>
<keyword evidence="3" id="KW-1185">Reference proteome</keyword>
<sequence length="241" mass="27796">MSEQQQPKYEQTGVAMTCRSYEEYVRMFALESELAPRGPVLDVSGGASSFAAVLSGQGIQVSAADPLYVMPPESIYAHGVREIEVSTEKLSRLERQFDWSFYGSLTQHRAMREQALERFIADYRSDTEKVKYVDAGLPNLPFQDDTFGLVLCSHFLFLYHEQFDYEFHEKAVFELLRVCRPGGQVRMYPIYTLGWDRYPHMERLVHELRKRGAQVEFVPSELPFIPGSSELLCVFKHTSER</sequence>
<accession>A0A916NJD1</accession>
<dbReference type="AlphaFoldDB" id="A0A916NJD1"/>
<dbReference type="EMBL" id="CAJVAS010000010">
    <property type="protein sequence ID" value="CAG7625329.1"/>
    <property type="molecule type" value="Genomic_DNA"/>
</dbReference>
<evidence type="ECO:0000313" key="3">
    <source>
        <dbReference type="Proteomes" id="UP000693672"/>
    </source>
</evidence>
<evidence type="ECO:0000313" key="2">
    <source>
        <dbReference type="EMBL" id="CAG7625329.1"/>
    </source>
</evidence>
<gene>
    <name evidence="2" type="ORF">PAESOLCIP111_02715</name>
</gene>
<dbReference type="Proteomes" id="UP000693672">
    <property type="component" value="Unassembled WGS sequence"/>
</dbReference>
<dbReference type="InterPro" id="IPR013216">
    <property type="entry name" value="Methyltransf_11"/>
</dbReference>